<accession>A0AA51R8B2</accession>
<dbReference type="InterPro" id="IPR050288">
    <property type="entry name" value="Cellulose_deg_GH3"/>
</dbReference>
<dbReference type="FunFam" id="2.60.40.10:FF:000495">
    <property type="entry name" value="Periplasmic beta-glucosidase"/>
    <property type="match status" value="1"/>
</dbReference>
<dbReference type="InterPro" id="IPR013783">
    <property type="entry name" value="Ig-like_fold"/>
</dbReference>
<evidence type="ECO:0000313" key="4">
    <source>
        <dbReference type="EMBL" id="WMN10997.1"/>
    </source>
</evidence>
<dbReference type="Pfam" id="PF01915">
    <property type="entry name" value="Glyco_hydro_3_C"/>
    <property type="match status" value="1"/>
</dbReference>
<evidence type="ECO:0000256" key="2">
    <source>
        <dbReference type="ARBA" id="ARBA00022801"/>
    </source>
</evidence>
<dbReference type="Proteomes" id="UP001230496">
    <property type="component" value="Chromosome"/>
</dbReference>
<dbReference type="SUPFAM" id="SSF51445">
    <property type="entry name" value="(Trans)glycosidases"/>
    <property type="match status" value="1"/>
</dbReference>
<sequence>MENRMLKIKKNMIIYRILLLVIFGGILFSCQTSEKDGNKSEFDVSSVIEKMTVEEKAQLVVGTGMYLPLPDSIKAMIPEGLRKELDTTTAYGKMVTRIRQYLPGTAGVTAEFPKYGITSQTLADGPAGLRISPVREGKEGTFYATAFPIATVLASTWDTKLIENIGQAIGEEVLEYGADILLAPGLNLQRDPLNGRNFEYYSEDPLVTGKMAAAMVNGIQSNGVGTSIKHYAVNNQETNRLSVNTILSERALREMYLKGFEIAVKESQPWTVMSSYNKVNGVYTSEDPELLTTILRDEWGFDGYVMTDWGGGSDIVAQLKAGNDMIQPGSPEQIQAVIAAVENGELEESILDTNVRRILSVMLRTPRFSDYQNSNKPDLEAHATLTRQAASDGMILLENKDKALPFSSSVKNIAAFGANSYDFISGGTGSGDVNEAYTVSLIEGLQNADYQVDSELQDIYTSYIKETRANQPPPENFLTALLGGKQPLPEMELDENIAKKMASNSDIALITIGRNAGEGDDRKPEAGDFYLNDKEKSLIKVVTEAFHAEGKKAIVILNIAGVIETASWKNVPDAILCSWLPGQEAGNSVVDILSGKVNPSGKLATSFPNSYEDAPTVENFPGNSVKGETDDKKDESGFSFMKREPWEVVYEEDIYVGYRYYQTFDVPVSYEFGYGKSYTSFEYSNLQLSTDSFTDQLEITVDVKNIGQVAGKEAIQVYLKAPTEKLEKPESQLIAFGKTSLLEPEAGESLSFTINAKDLASFDETNSRWLVEAGEYTIRIGASSQDIKLTDQISVSEDITVETVNKAMTPNREIEIMRQ</sequence>
<organism evidence="4 5">
    <name type="scientific">Marivirga salinarum</name>
    <dbReference type="NCBI Taxonomy" id="3059078"/>
    <lineage>
        <taxon>Bacteria</taxon>
        <taxon>Pseudomonadati</taxon>
        <taxon>Bacteroidota</taxon>
        <taxon>Cytophagia</taxon>
        <taxon>Cytophagales</taxon>
        <taxon>Marivirgaceae</taxon>
        <taxon>Marivirga</taxon>
    </lineage>
</organism>
<dbReference type="InterPro" id="IPR036881">
    <property type="entry name" value="Glyco_hydro_3_C_sf"/>
</dbReference>
<dbReference type="InterPro" id="IPR026891">
    <property type="entry name" value="Fn3-like"/>
</dbReference>
<dbReference type="GO" id="GO:0008422">
    <property type="term" value="F:beta-glucosidase activity"/>
    <property type="evidence" value="ECO:0007669"/>
    <property type="project" value="UniProtKB-ARBA"/>
</dbReference>
<dbReference type="InterPro" id="IPR036962">
    <property type="entry name" value="Glyco_hydro_3_N_sf"/>
</dbReference>
<gene>
    <name evidence="4" type="ORF">QYS49_36775</name>
</gene>
<dbReference type="Pfam" id="PF00933">
    <property type="entry name" value="Glyco_hydro_3"/>
    <property type="match status" value="1"/>
</dbReference>
<name>A0AA51R8B2_9BACT</name>
<dbReference type="InterPro" id="IPR001764">
    <property type="entry name" value="Glyco_hydro_3_N"/>
</dbReference>
<dbReference type="Pfam" id="PF14310">
    <property type="entry name" value="Fn3-like"/>
    <property type="match status" value="1"/>
</dbReference>
<feature type="domain" description="Fibronectin type III-like" evidence="3">
    <location>
        <begin position="713"/>
        <end position="784"/>
    </location>
</feature>
<keyword evidence="2" id="KW-0378">Hydrolase</keyword>
<dbReference type="RefSeq" id="WP_308347667.1">
    <property type="nucleotide sequence ID" value="NZ_CP129971.1"/>
</dbReference>
<dbReference type="Gene3D" id="3.40.50.1700">
    <property type="entry name" value="Glycoside hydrolase family 3 C-terminal domain"/>
    <property type="match status" value="1"/>
</dbReference>
<dbReference type="AlphaFoldDB" id="A0AA51R8B2"/>
<evidence type="ECO:0000313" key="5">
    <source>
        <dbReference type="Proteomes" id="UP001230496"/>
    </source>
</evidence>
<dbReference type="EMBL" id="CP129971">
    <property type="protein sequence ID" value="WMN10997.1"/>
    <property type="molecule type" value="Genomic_DNA"/>
</dbReference>
<reference evidence="4 5" key="1">
    <citation type="submission" date="2023-08" db="EMBL/GenBank/DDBJ databases">
        <title>Comparative genomics and taxonomic characterization of three novel marine species of genus Marivirga.</title>
        <authorList>
            <person name="Muhammad N."/>
            <person name="Kim S.-G."/>
        </authorList>
    </citation>
    <scope>NUCLEOTIDE SEQUENCE [LARGE SCALE GENOMIC DNA]</scope>
    <source>
        <strain evidence="4 5">BDSF4-3</strain>
    </source>
</reference>
<dbReference type="InterPro" id="IPR002772">
    <property type="entry name" value="Glyco_hydro_3_C"/>
</dbReference>
<dbReference type="PANTHER" id="PTHR42715">
    <property type="entry name" value="BETA-GLUCOSIDASE"/>
    <property type="match status" value="1"/>
</dbReference>
<dbReference type="SMART" id="SM01217">
    <property type="entry name" value="Fn3_like"/>
    <property type="match status" value="1"/>
</dbReference>
<protein>
    <submittedName>
        <fullName evidence="4">Beta-glucosidase</fullName>
    </submittedName>
</protein>
<dbReference type="Gene3D" id="3.20.20.300">
    <property type="entry name" value="Glycoside hydrolase, family 3, N-terminal domain"/>
    <property type="match status" value="1"/>
</dbReference>
<dbReference type="PROSITE" id="PS51257">
    <property type="entry name" value="PROKAR_LIPOPROTEIN"/>
    <property type="match status" value="1"/>
</dbReference>
<dbReference type="SUPFAM" id="SSF52279">
    <property type="entry name" value="Beta-D-glucan exohydrolase, C-terminal domain"/>
    <property type="match status" value="1"/>
</dbReference>
<dbReference type="Gene3D" id="2.60.40.10">
    <property type="entry name" value="Immunoglobulins"/>
    <property type="match status" value="1"/>
</dbReference>
<dbReference type="InterPro" id="IPR017853">
    <property type="entry name" value="GH"/>
</dbReference>
<dbReference type="PRINTS" id="PR00133">
    <property type="entry name" value="GLHYDRLASE3"/>
</dbReference>
<keyword evidence="5" id="KW-1185">Reference proteome</keyword>
<dbReference type="PANTHER" id="PTHR42715:SF10">
    <property type="entry name" value="BETA-GLUCOSIDASE"/>
    <property type="match status" value="1"/>
</dbReference>
<dbReference type="GO" id="GO:0005975">
    <property type="term" value="P:carbohydrate metabolic process"/>
    <property type="evidence" value="ECO:0007669"/>
    <property type="project" value="InterPro"/>
</dbReference>
<evidence type="ECO:0000259" key="3">
    <source>
        <dbReference type="SMART" id="SM01217"/>
    </source>
</evidence>
<comment type="similarity">
    <text evidence="1">Belongs to the glycosyl hydrolase 3 family.</text>
</comment>
<evidence type="ECO:0000256" key="1">
    <source>
        <dbReference type="ARBA" id="ARBA00005336"/>
    </source>
</evidence>
<dbReference type="KEGG" id="msaa:QYS49_36775"/>
<proteinExistence type="inferred from homology"/>